<dbReference type="RefSeq" id="XP_007398344.1">
    <property type="nucleotide sequence ID" value="XM_007398282.1"/>
</dbReference>
<dbReference type="KEGG" id="pco:PHACADRAFT_260134"/>
<dbReference type="EMBL" id="JH930474">
    <property type="protein sequence ID" value="EKM53660.1"/>
    <property type="molecule type" value="Genomic_DNA"/>
</dbReference>
<proteinExistence type="predicted"/>
<organism evidence="1 2">
    <name type="scientific">Phanerochaete carnosa (strain HHB-10118-sp)</name>
    <name type="common">White-rot fungus</name>
    <name type="synonym">Peniophora carnosa</name>
    <dbReference type="NCBI Taxonomy" id="650164"/>
    <lineage>
        <taxon>Eukaryota</taxon>
        <taxon>Fungi</taxon>
        <taxon>Dikarya</taxon>
        <taxon>Basidiomycota</taxon>
        <taxon>Agaricomycotina</taxon>
        <taxon>Agaricomycetes</taxon>
        <taxon>Polyporales</taxon>
        <taxon>Phanerochaetaceae</taxon>
        <taxon>Phanerochaete</taxon>
    </lineage>
</organism>
<evidence type="ECO:0000313" key="1">
    <source>
        <dbReference type="EMBL" id="EKM53660.1"/>
    </source>
</evidence>
<dbReference type="HOGENOM" id="CLU_2278447_0_0_1"/>
<keyword evidence="2" id="KW-1185">Reference proteome</keyword>
<dbReference type="AlphaFoldDB" id="K5W3E7"/>
<accession>K5W3E7</accession>
<dbReference type="OrthoDB" id="2964870at2759"/>
<name>K5W3E7_PHACS</name>
<sequence>MLSNKYGTVVACGMHEYKSTGEWNKLDQGTATATITKAADSDDIYLVAKSIRIQLKIQDDEGWLDGATVSMSRLIFYGHRCIALITPYTHRPPRHSLLQGHQ</sequence>
<dbReference type="Proteomes" id="UP000008370">
    <property type="component" value="Unassembled WGS sequence"/>
</dbReference>
<protein>
    <submittedName>
        <fullName evidence="1">Uncharacterized protein</fullName>
    </submittedName>
</protein>
<gene>
    <name evidence="1" type="ORF">PHACADRAFT_260134</name>
</gene>
<dbReference type="InParanoid" id="K5W3E7"/>
<evidence type="ECO:0000313" key="2">
    <source>
        <dbReference type="Proteomes" id="UP000008370"/>
    </source>
</evidence>
<reference evidence="1 2" key="1">
    <citation type="journal article" date="2012" name="BMC Genomics">
        <title>Comparative genomics of the white-rot fungi, Phanerochaete carnosa and P. chrysosporium, to elucidate the genetic basis of the distinct wood types they colonize.</title>
        <authorList>
            <person name="Suzuki H."/>
            <person name="MacDonald J."/>
            <person name="Syed K."/>
            <person name="Salamov A."/>
            <person name="Hori C."/>
            <person name="Aerts A."/>
            <person name="Henrissat B."/>
            <person name="Wiebenga A."/>
            <person name="vanKuyk P.A."/>
            <person name="Barry K."/>
            <person name="Lindquist E."/>
            <person name="LaButti K."/>
            <person name="Lapidus A."/>
            <person name="Lucas S."/>
            <person name="Coutinho P."/>
            <person name="Gong Y."/>
            <person name="Samejima M."/>
            <person name="Mahadevan R."/>
            <person name="Abou-Zaid M."/>
            <person name="de Vries R.P."/>
            <person name="Igarashi K."/>
            <person name="Yadav J.S."/>
            <person name="Grigoriev I.V."/>
            <person name="Master E.R."/>
        </authorList>
    </citation>
    <scope>NUCLEOTIDE SEQUENCE [LARGE SCALE GENOMIC DNA]</scope>
    <source>
        <strain evidence="1 2">HHB-10118-sp</strain>
    </source>
</reference>
<dbReference type="GeneID" id="18917639"/>